<dbReference type="OrthoDB" id="9793567at2"/>
<dbReference type="CDD" id="cd21132">
    <property type="entry name" value="EVE-like"/>
    <property type="match status" value="1"/>
</dbReference>
<evidence type="ECO:0000313" key="3">
    <source>
        <dbReference type="EMBL" id="AUD06057.1"/>
    </source>
</evidence>
<name>A0A2K8Z851_9BACT</name>
<dbReference type="InterPro" id="IPR022996">
    <property type="entry name" value="UPF0310"/>
</dbReference>
<sequence length="140" mass="15875">MAKTTKYFLISASRDHVLKGVEGGFVQAGHGRRDLVSKLSKGDWIVLYSAKDEYEGGKPLQKFTALGQVTDEEPYQPDAAENFKPYRRAVAFQEATETEIRPLLEQLYFMKNTKSWGLYLISGFRELSKADFDVIQAAMK</sequence>
<dbReference type="HAMAP" id="MF_00771">
    <property type="entry name" value="UPF0310"/>
    <property type="match status" value="1"/>
</dbReference>
<dbReference type="AlphaFoldDB" id="A0A2K8Z851"/>
<dbReference type="Proteomes" id="UP000232883">
    <property type="component" value="Chromosome"/>
</dbReference>
<feature type="domain" description="EVE" evidence="2">
    <location>
        <begin position="6"/>
        <end position="136"/>
    </location>
</feature>
<dbReference type="Gene3D" id="3.10.590.10">
    <property type="entry name" value="ph1033 like domains"/>
    <property type="match status" value="1"/>
</dbReference>
<comment type="similarity">
    <text evidence="1">Belongs to the UPF0310 family.</text>
</comment>
<protein>
    <recommendedName>
        <fullName evidence="1">UPF0310 protein CWM47_31960</fullName>
    </recommendedName>
</protein>
<evidence type="ECO:0000259" key="2">
    <source>
        <dbReference type="Pfam" id="PF01878"/>
    </source>
</evidence>
<dbReference type="InterPro" id="IPR015947">
    <property type="entry name" value="PUA-like_sf"/>
</dbReference>
<proteinExistence type="inferred from homology"/>
<dbReference type="EMBL" id="CP025096">
    <property type="protein sequence ID" value="AUD06057.1"/>
    <property type="molecule type" value="Genomic_DNA"/>
</dbReference>
<dbReference type="Pfam" id="PF01878">
    <property type="entry name" value="EVE"/>
    <property type="match status" value="1"/>
</dbReference>
<dbReference type="KEGG" id="spir:CWM47_31960"/>
<evidence type="ECO:0000313" key="4">
    <source>
        <dbReference type="Proteomes" id="UP000232883"/>
    </source>
</evidence>
<gene>
    <name evidence="3" type="ORF">CWM47_31960</name>
</gene>
<evidence type="ECO:0000256" key="1">
    <source>
        <dbReference type="HAMAP-Rule" id="MF_00771"/>
    </source>
</evidence>
<accession>A0A2K8Z851</accession>
<organism evidence="3 4">
    <name type="scientific">Spirosoma pollinicola</name>
    <dbReference type="NCBI Taxonomy" id="2057025"/>
    <lineage>
        <taxon>Bacteria</taxon>
        <taxon>Pseudomonadati</taxon>
        <taxon>Bacteroidota</taxon>
        <taxon>Cytophagia</taxon>
        <taxon>Cytophagales</taxon>
        <taxon>Cytophagaceae</taxon>
        <taxon>Spirosoma</taxon>
    </lineage>
</organism>
<dbReference type="RefSeq" id="WP_100992608.1">
    <property type="nucleotide sequence ID" value="NZ_CP025096.1"/>
</dbReference>
<keyword evidence="4" id="KW-1185">Reference proteome</keyword>
<dbReference type="SUPFAM" id="SSF88697">
    <property type="entry name" value="PUA domain-like"/>
    <property type="match status" value="1"/>
</dbReference>
<reference evidence="3 4" key="1">
    <citation type="submission" date="2017-11" db="EMBL/GenBank/DDBJ databases">
        <title>Taxonomic description and genome sequences of Spirosoma HA7 sp. nov., isolated from pollen microhabitat of Corylus avellana.</title>
        <authorList>
            <person name="Ambika Manirajan B."/>
            <person name="Suarez C."/>
            <person name="Ratering S."/>
            <person name="Geissler-Plaum R."/>
            <person name="Cardinale M."/>
            <person name="Sylvia S."/>
        </authorList>
    </citation>
    <scope>NUCLEOTIDE SEQUENCE [LARGE SCALE GENOMIC DNA]</scope>
    <source>
        <strain evidence="3 4">HA7</strain>
    </source>
</reference>
<dbReference type="InterPro" id="IPR002740">
    <property type="entry name" value="EVE_domain"/>
</dbReference>